<dbReference type="InterPro" id="IPR047928">
    <property type="entry name" value="Perm_prefix_1"/>
</dbReference>
<feature type="transmembrane region" description="Helical" evidence="1">
    <location>
        <begin position="79"/>
        <end position="98"/>
    </location>
</feature>
<name>A0A4R2JJD5_9PSEU</name>
<feature type="transmembrane region" description="Helical" evidence="1">
    <location>
        <begin position="186"/>
        <end position="207"/>
    </location>
</feature>
<evidence type="ECO:0000313" key="3">
    <source>
        <dbReference type="Proteomes" id="UP000295680"/>
    </source>
</evidence>
<protein>
    <recommendedName>
        <fullName evidence="4">Integral membrane protein</fullName>
    </recommendedName>
</protein>
<evidence type="ECO:0008006" key="4">
    <source>
        <dbReference type="Google" id="ProtNLM"/>
    </source>
</evidence>
<reference evidence="2 3" key="1">
    <citation type="submission" date="2019-03" db="EMBL/GenBank/DDBJ databases">
        <title>Genomic Encyclopedia of Type Strains, Phase IV (KMG-IV): sequencing the most valuable type-strain genomes for metagenomic binning, comparative biology and taxonomic classification.</title>
        <authorList>
            <person name="Goeker M."/>
        </authorList>
    </citation>
    <scope>NUCLEOTIDE SEQUENCE [LARGE SCALE GENOMIC DNA]</scope>
    <source>
        <strain evidence="2 3">DSM 45934</strain>
    </source>
</reference>
<feature type="transmembrane region" description="Helical" evidence="1">
    <location>
        <begin position="122"/>
        <end position="142"/>
    </location>
</feature>
<keyword evidence="3" id="KW-1185">Reference proteome</keyword>
<dbReference type="RefSeq" id="WP_132119442.1">
    <property type="nucleotide sequence ID" value="NZ_SLWS01000005.1"/>
</dbReference>
<organism evidence="2 3">
    <name type="scientific">Actinocrispum wychmicini</name>
    <dbReference type="NCBI Taxonomy" id="1213861"/>
    <lineage>
        <taxon>Bacteria</taxon>
        <taxon>Bacillati</taxon>
        <taxon>Actinomycetota</taxon>
        <taxon>Actinomycetes</taxon>
        <taxon>Pseudonocardiales</taxon>
        <taxon>Pseudonocardiaceae</taxon>
        <taxon>Actinocrispum</taxon>
    </lineage>
</organism>
<dbReference type="AlphaFoldDB" id="A0A4R2JJD5"/>
<dbReference type="EMBL" id="SLWS01000005">
    <property type="protein sequence ID" value="TCO58592.1"/>
    <property type="molecule type" value="Genomic_DNA"/>
</dbReference>
<proteinExistence type="predicted"/>
<comment type="caution">
    <text evidence="2">The sequence shown here is derived from an EMBL/GenBank/DDBJ whole genome shotgun (WGS) entry which is preliminary data.</text>
</comment>
<keyword evidence="1" id="KW-1133">Transmembrane helix</keyword>
<dbReference type="Proteomes" id="UP000295680">
    <property type="component" value="Unassembled WGS sequence"/>
</dbReference>
<evidence type="ECO:0000256" key="1">
    <source>
        <dbReference type="SAM" id="Phobius"/>
    </source>
</evidence>
<dbReference type="OrthoDB" id="5187995at2"/>
<feature type="transmembrane region" description="Helical" evidence="1">
    <location>
        <begin position="154"/>
        <end position="180"/>
    </location>
</feature>
<gene>
    <name evidence="2" type="ORF">EV192_105663</name>
</gene>
<dbReference type="NCBIfam" id="NF038403">
    <property type="entry name" value="perm_prefix_1"/>
    <property type="match status" value="1"/>
</dbReference>
<accession>A0A4R2JJD5</accession>
<evidence type="ECO:0000313" key="2">
    <source>
        <dbReference type="EMBL" id="TCO58592.1"/>
    </source>
</evidence>
<keyword evidence="1" id="KW-0812">Transmembrane</keyword>
<keyword evidence="1" id="KW-0472">Membrane</keyword>
<sequence length="217" mass="23194">MAGAGVIDDYVTDLDGRLRGSRRAKLDLLAEARDSLRDAAECYREGGLHEHDAECQAVRDFGPASVIARDYQAELAAAYGARTLWSILFVLPVVQLLWEATRVGPLDPVPAWSYPFTQLNNGMTWAVAAITALALCVGRFWARRAADNRTIAKCAAGISAVTVGASVLATSALVVATAIFEPQRLYVSPVIFALSLVGVAAVGRLAVMARRTALFCV</sequence>